<keyword evidence="4" id="KW-0964">Secreted</keyword>
<name>X0TC44_9ZZZZ</name>
<reference evidence="8" key="1">
    <citation type="journal article" date="2014" name="Front. Microbiol.">
        <title>High frequency of phylogenetically diverse reductive dehalogenase-homologous genes in deep subseafloor sedimentary metagenomes.</title>
        <authorList>
            <person name="Kawai M."/>
            <person name="Futagami T."/>
            <person name="Toyoda A."/>
            <person name="Takaki Y."/>
            <person name="Nishi S."/>
            <person name="Hori S."/>
            <person name="Arai W."/>
            <person name="Tsubouchi T."/>
            <person name="Morono Y."/>
            <person name="Uchiyama I."/>
            <person name="Ito T."/>
            <person name="Fujiyama A."/>
            <person name="Inagaki F."/>
            <person name="Takami H."/>
        </authorList>
    </citation>
    <scope>NUCLEOTIDE SEQUENCE</scope>
    <source>
        <strain evidence="8">Expedition CK06-06</strain>
    </source>
</reference>
<evidence type="ECO:0000256" key="4">
    <source>
        <dbReference type="ARBA" id="ARBA00022525"/>
    </source>
</evidence>
<evidence type="ECO:0000256" key="1">
    <source>
        <dbReference type="ARBA" id="ARBA00004196"/>
    </source>
</evidence>
<evidence type="ECO:0000256" key="6">
    <source>
        <dbReference type="ARBA" id="ARBA00023136"/>
    </source>
</evidence>
<dbReference type="NCBIfam" id="NF041518">
    <property type="entry name" value="choice_anch_Q"/>
    <property type="match status" value="1"/>
</dbReference>
<dbReference type="InterPro" id="IPR011050">
    <property type="entry name" value="Pectin_lyase_fold/virulence"/>
</dbReference>
<dbReference type="NCBIfam" id="TIGR01376">
    <property type="entry name" value="POMP_repeat"/>
    <property type="match status" value="1"/>
</dbReference>
<dbReference type="InterPro" id="IPR059226">
    <property type="entry name" value="Choice_anch_Q_dom"/>
</dbReference>
<dbReference type="GO" id="GO:0005576">
    <property type="term" value="C:extracellular region"/>
    <property type="evidence" value="ECO:0007669"/>
    <property type="project" value="UniProtKB-SubCell"/>
</dbReference>
<dbReference type="GO" id="GO:0009279">
    <property type="term" value="C:cell outer membrane"/>
    <property type="evidence" value="ECO:0007669"/>
    <property type="project" value="UniProtKB-SubCell"/>
</dbReference>
<sequence>SGNLAEYGGAMVNYGFKGGDSSPSLINVTFSGNSADTGGAIFNDGYNGNSSPLLTNVTFSGNSAGDEGGAMYNGAFEGGISSPILTNVLFSGNSTVHNGGAMYNNGLLGISNPILTNVTFSGNKAGDNGGGIFNFESNPKVRNSILWNNMDISGIGTISSSIHNYYGARTYIAYSLVQGTGKSGSESWIDDKNFVDGGGNIDSNPLFITPVNPFDAPSSDGNLRLKTGSPAIDSGENTYVDGVLTDLDGKARKMDGDGNGTKRVDMGAYEYQIEYLYDGYLPMIFR</sequence>
<dbReference type="AlphaFoldDB" id="X0TC44"/>
<keyword evidence="7" id="KW-0998">Cell outer membrane</keyword>
<organism evidence="8">
    <name type="scientific">marine sediment metagenome</name>
    <dbReference type="NCBI Taxonomy" id="412755"/>
    <lineage>
        <taxon>unclassified sequences</taxon>
        <taxon>metagenomes</taxon>
        <taxon>ecological metagenomes</taxon>
    </lineage>
</organism>
<evidence type="ECO:0000256" key="3">
    <source>
        <dbReference type="ARBA" id="ARBA00004613"/>
    </source>
</evidence>
<dbReference type="EMBL" id="BARS01009366">
    <property type="protein sequence ID" value="GAF73635.1"/>
    <property type="molecule type" value="Genomic_DNA"/>
</dbReference>
<feature type="non-terminal residue" evidence="8">
    <location>
        <position position="1"/>
    </location>
</feature>
<protein>
    <recommendedName>
        <fullName evidence="9">Right handed beta helix domain-containing protein</fullName>
    </recommendedName>
</protein>
<proteinExistence type="predicted"/>
<comment type="caution">
    <text evidence="8">The sequence shown here is derived from an EMBL/GenBank/DDBJ whole genome shotgun (WGS) entry which is preliminary data.</text>
</comment>
<keyword evidence="6" id="KW-0472">Membrane</keyword>
<keyword evidence="5" id="KW-0732">Signal</keyword>
<evidence type="ECO:0000313" key="8">
    <source>
        <dbReference type="EMBL" id="GAF73635.1"/>
    </source>
</evidence>
<gene>
    <name evidence="8" type="ORF">S01H1_17626</name>
</gene>
<evidence type="ECO:0008006" key="9">
    <source>
        <dbReference type="Google" id="ProtNLM"/>
    </source>
</evidence>
<evidence type="ECO:0000256" key="5">
    <source>
        <dbReference type="ARBA" id="ARBA00022729"/>
    </source>
</evidence>
<dbReference type="Pfam" id="PF02415">
    <property type="entry name" value="Chlam_PMP"/>
    <property type="match status" value="3"/>
</dbReference>
<comment type="subcellular location">
    <subcellularLocation>
        <location evidence="1">Cell envelope</location>
    </subcellularLocation>
    <subcellularLocation>
        <location evidence="2">Cell outer membrane</location>
    </subcellularLocation>
    <subcellularLocation>
        <location evidence="3">Secreted</location>
    </subcellularLocation>
</comment>
<dbReference type="SUPFAM" id="SSF51126">
    <property type="entry name" value="Pectin lyase-like"/>
    <property type="match status" value="1"/>
</dbReference>
<dbReference type="InterPro" id="IPR003368">
    <property type="entry name" value="POMP_repeat"/>
</dbReference>
<accession>X0TC44</accession>
<evidence type="ECO:0000256" key="7">
    <source>
        <dbReference type="ARBA" id="ARBA00023237"/>
    </source>
</evidence>
<evidence type="ECO:0000256" key="2">
    <source>
        <dbReference type="ARBA" id="ARBA00004442"/>
    </source>
</evidence>